<feature type="compositionally biased region" description="Basic residues" evidence="1">
    <location>
        <begin position="292"/>
        <end position="304"/>
    </location>
</feature>
<feature type="region of interest" description="Disordered" evidence="1">
    <location>
        <begin position="236"/>
        <end position="376"/>
    </location>
</feature>
<evidence type="ECO:0000313" key="2">
    <source>
        <dbReference type="EMBL" id="KAF6806014.1"/>
    </source>
</evidence>
<evidence type="ECO:0000313" key="3">
    <source>
        <dbReference type="Proteomes" id="UP000639643"/>
    </source>
</evidence>
<feature type="region of interest" description="Disordered" evidence="1">
    <location>
        <begin position="1"/>
        <end position="58"/>
    </location>
</feature>
<proteinExistence type="predicted"/>
<sequence length="385" mass="42086">MPPFPLRDRLSSQAGTNPLPFRVGRRLTRMRLENQDATKGKVTSPTGSHANATQACEKPPECLWEPAQAQPTLTSISSTTHPGKAPPPTRDECFPDLTQTGQWGWRAPGHTDPKTAHHLLLPRIVVADVGTVYLPIRGDAQRERKPWDENGAVFLTSRRYVASALLLPARRRVAQTTTAKASSDWASSAVCDAVPFLSLPLQTPSPSFACVRASARRDGGSVGLFYSYLARSNEMAEAAPRDVTGPRHRRHDLMPDERRANGKQELPSGSGTSSQHPSRGQKGGMRAGTQGKRSHTRAKALPTKRHTDTEKGIAPPNPNLREGAPSREGVGGPALQLFANKHRQTRKQESRTKEPRADGQPPPERPPTGAKRRVGRHCEFYVILA</sequence>
<evidence type="ECO:0000256" key="1">
    <source>
        <dbReference type="SAM" id="MobiDB-lite"/>
    </source>
</evidence>
<name>A0A8H6MR88_9PEZI</name>
<feature type="compositionally biased region" description="Polar residues" evidence="1">
    <location>
        <begin position="40"/>
        <end position="54"/>
    </location>
</feature>
<protein>
    <submittedName>
        <fullName evidence="2">Uncharacterized protein</fullName>
    </submittedName>
</protein>
<reference evidence="2" key="1">
    <citation type="journal article" date="2020" name="Phytopathology">
        <title>Genome Sequence Resources of Colletotrichum truncatum, C. plurivorum, C. musicola, and C. sojae: Four Species Pathogenic to Soybean (Glycine max).</title>
        <authorList>
            <person name="Rogerio F."/>
            <person name="Boufleur T.R."/>
            <person name="Ciampi-Guillardi M."/>
            <person name="Sukno S.A."/>
            <person name="Thon M.R."/>
            <person name="Massola Junior N.S."/>
            <person name="Baroncelli R."/>
        </authorList>
    </citation>
    <scope>NUCLEOTIDE SEQUENCE</scope>
    <source>
        <strain evidence="2">LFN0074</strain>
    </source>
</reference>
<comment type="caution">
    <text evidence="2">The sequence shown here is derived from an EMBL/GenBank/DDBJ whole genome shotgun (WGS) entry which is preliminary data.</text>
</comment>
<accession>A0A8H6MR88</accession>
<dbReference type="AlphaFoldDB" id="A0A8H6MR88"/>
<keyword evidence="3" id="KW-1185">Reference proteome</keyword>
<feature type="compositionally biased region" description="Basic and acidic residues" evidence="1">
    <location>
        <begin position="346"/>
        <end position="357"/>
    </location>
</feature>
<feature type="compositionally biased region" description="Polar residues" evidence="1">
    <location>
        <begin position="267"/>
        <end position="278"/>
    </location>
</feature>
<feature type="compositionally biased region" description="Basic and acidic residues" evidence="1">
    <location>
        <begin position="1"/>
        <end position="10"/>
    </location>
</feature>
<dbReference type="EMBL" id="WIGM01001046">
    <property type="protein sequence ID" value="KAF6806014.1"/>
    <property type="molecule type" value="Genomic_DNA"/>
</dbReference>
<feature type="compositionally biased region" description="Basic and acidic residues" evidence="1">
    <location>
        <begin position="30"/>
        <end position="39"/>
    </location>
</feature>
<gene>
    <name evidence="2" type="ORF">CMUS01_14478</name>
</gene>
<organism evidence="2 3">
    <name type="scientific">Colletotrichum musicola</name>
    <dbReference type="NCBI Taxonomy" id="2175873"/>
    <lineage>
        <taxon>Eukaryota</taxon>
        <taxon>Fungi</taxon>
        <taxon>Dikarya</taxon>
        <taxon>Ascomycota</taxon>
        <taxon>Pezizomycotina</taxon>
        <taxon>Sordariomycetes</taxon>
        <taxon>Hypocreomycetidae</taxon>
        <taxon>Glomerellales</taxon>
        <taxon>Glomerellaceae</taxon>
        <taxon>Colletotrichum</taxon>
        <taxon>Colletotrichum orchidearum species complex</taxon>
    </lineage>
</organism>
<feature type="compositionally biased region" description="Basic and acidic residues" evidence="1">
    <location>
        <begin position="252"/>
        <end position="262"/>
    </location>
</feature>
<dbReference type="Proteomes" id="UP000639643">
    <property type="component" value="Unassembled WGS sequence"/>
</dbReference>